<evidence type="ECO:0000313" key="3">
    <source>
        <dbReference type="Proteomes" id="UP000838756"/>
    </source>
</evidence>
<dbReference type="AlphaFoldDB" id="A0A8S4RG11"/>
<dbReference type="InterPro" id="IPR009911">
    <property type="entry name" value="Fibroin_P25"/>
</dbReference>
<reference evidence="2" key="1">
    <citation type="submission" date="2022-03" db="EMBL/GenBank/DDBJ databases">
        <authorList>
            <person name="Lindestad O."/>
        </authorList>
    </citation>
    <scope>NUCLEOTIDE SEQUENCE</scope>
</reference>
<dbReference type="Proteomes" id="UP000838756">
    <property type="component" value="Unassembled WGS sequence"/>
</dbReference>
<accession>A0A8S4RG11</accession>
<evidence type="ECO:0000313" key="2">
    <source>
        <dbReference type="EMBL" id="CAH2234679.1"/>
    </source>
</evidence>
<protein>
    <submittedName>
        <fullName evidence="2">Jg6151 protein</fullName>
    </submittedName>
</protein>
<dbReference type="Pfam" id="PF07294">
    <property type="entry name" value="Fibroin_P25"/>
    <property type="match status" value="1"/>
</dbReference>
<sequence length="303" mass="32786">MLHFFGSQSGNNGNGGSQIGNNGNLGAQTGNNVNTGSQSGNNGNIGQNNFSGSQNSNNGNSGSQIGNNGNSGTQTGNNGNSGSQSVNNGNTGLNIDEMNIERPCHVSFKECIKQYFSQHAKCEEKYGSVPDPLIRAVSTTFLTRLNLTLSATDVIYSGLNGNIEEFYINKATDKLVITIQFRNVTFYSKDTFYRFHRRAKEPVVNVDYLFINYRSVSTTTVIPCINDLQLDKSETYAYVDDASPRFNIGPKAFVSSDPGVTGTLPALLADIPTGVQEFFLTEAPFYAAAYIQHSICDFGLNLL</sequence>
<dbReference type="GO" id="GO:0005198">
    <property type="term" value="F:structural molecule activity"/>
    <property type="evidence" value="ECO:0007669"/>
    <property type="project" value="InterPro"/>
</dbReference>
<feature type="compositionally biased region" description="Low complexity" evidence="1">
    <location>
        <begin position="19"/>
        <end position="92"/>
    </location>
</feature>
<feature type="region of interest" description="Disordered" evidence="1">
    <location>
        <begin position="1"/>
        <end position="94"/>
    </location>
</feature>
<comment type="caution">
    <text evidence="2">The sequence shown here is derived from an EMBL/GenBank/DDBJ whole genome shotgun (WGS) entry which is preliminary data.</text>
</comment>
<dbReference type="OrthoDB" id="7446189at2759"/>
<keyword evidence="3" id="KW-1185">Reference proteome</keyword>
<organism evidence="2 3">
    <name type="scientific">Pararge aegeria aegeria</name>
    <dbReference type="NCBI Taxonomy" id="348720"/>
    <lineage>
        <taxon>Eukaryota</taxon>
        <taxon>Metazoa</taxon>
        <taxon>Ecdysozoa</taxon>
        <taxon>Arthropoda</taxon>
        <taxon>Hexapoda</taxon>
        <taxon>Insecta</taxon>
        <taxon>Pterygota</taxon>
        <taxon>Neoptera</taxon>
        <taxon>Endopterygota</taxon>
        <taxon>Lepidoptera</taxon>
        <taxon>Glossata</taxon>
        <taxon>Ditrysia</taxon>
        <taxon>Papilionoidea</taxon>
        <taxon>Nymphalidae</taxon>
        <taxon>Satyrinae</taxon>
        <taxon>Satyrini</taxon>
        <taxon>Parargina</taxon>
        <taxon>Pararge</taxon>
    </lineage>
</organism>
<proteinExistence type="predicted"/>
<dbReference type="EMBL" id="CAKXAJ010025077">
    <property type="protein sequence ID" value="CAH2234679.1"/>
    <property type="molecule type" value="Genomic_DNA"/>
</dbReference>
<evidence type="ECO:0000256" key="1">
    <source>
        <dbReference type="SAM" id="MobiDB-lite"/>
    </source>
</evidence>
<gene>
    <name evidence="2" type="primary">jg6151</name>
    <name evidence="2" type="ORF">PAEG_LOCUS12433</name>
</gene>
<feature type="compositionally biased region" description="Low complexity" evidence="1">
    <location>
        <begin position="1"/>
        <end position="11"/>
    </location>
</feature>
<dbReference type="GO" id="GO:0005576">
    <property type="term" value="C:extracellular region"/>
    <property type="evidence" value="ECO:0007669"/>
    <property type="project" value="InterPro"/>
</dbReference>
<name>A0A8S4RG11_9NEOP</name>